<dbReference type="GO" id="GO:0051082">
    <property type="term" value="F:unfolded protein binding"/>
    <property type="evidence" value="ECO:0007669"/>
    <property type="project" value="UniProtKB-ARBA"/>
</dbReference>
<dbReference type="PANTHER" id="PTHR11071">
    <property type="entry name" value="PEPTIDYL-PROLYL CIS-TRANS ISOMERASE"/>
    <property type="match status" value="1"/>
</dbReference>
<dbReference type="STRING" id="284811.Q757S4"/>
<dbReference type="GO" id="GO:0003755">
    <property type="term" value="F:peptidyl-prolyl cis-trans isomerase activity"/>
    <property type="evidence" value="ECO:0000318"/>
    <property type="project" value="GO_Central"/>
</dbReference>
<evidence type="ECO:0000256" key="2">
    <source>
        <dbReference type="ARBA" id="ARBA00013194"/>
    </source>
</evidence>
<dbReference type="Proteomes" id="UP000000591">
    <property type="component" value="Chromosome V"/>
</dbReference>
<dbReference type="GeneID" id="4620991"/>
<sequence>MSGVTRVYIDIEIGGCKSGRIVFELFQDKAPLSAQNFKQLCCGGIELDGKHVSFRGNRFHRVIKNFMVQAGDIMYGMEGADEENLGKGGCSIYSQQDEEGPCRGAFADENTGEFSEPFLLAMANMGAPDSNSSQFFITTTAAPHLNGKHSIFGQVIHGKAVVREIEKEAVDSDGVPEKAVRIAGCGEWTQDMPVPLYNACNDPIGGDIYEEYPTDNTLFGGEEFGKAYAAAVLIKESGTQLLKRKDFQNAFFKYRKSLNYVNEYIPDVDIDAEQFEKFNVLKQKLYLNMTLALFNMGSYDSAISYTNYVLEMDRVPSMDLAKAYYRRGNCYLAKNLLEEALSNYKRCKEHNSDEAVDMKIASVESKLAARLEKTKKSISKFFQ</sequence>
<evidence type="ECO:0000259" key="8">
    <source>
        <dbReference type="PROSITE" id="PS50072"/>
    </source>
</evidence>
<dbReference type="Gene3D" id="1.25.40.10">
    <property type="entry name" value="Tetratricopeptide repeat domain"/>
    <property type="match status" value="1"/>
</dbReference>
<dbReference type="EMBL" id="AE016818">
    <property type="protein sequence ID" value="AAS52623.1"/>
    <property type="molecule type" value="Genomic_DNA"/>
</dbReference>
<name>Q757S4_EREGS</name>
<dbReference type="HOGENOM" id="CLU_012062_37_0_1"/>
<dbReference type="PROSITE" id="PS00170">
    <property type="entry name" value="CSA_PPIASE_1"/>
    <property type="match status" value="1"/>
</dbReference>
<dbReference type="PROSITE" id="PS50072">
    <property type="entry name" value="CSA_PPIASE_2"/>
    <property type="match status" value="1"/>
</dbReference>
<dbReference type="GO" id="GO:0005829">
    <property type="term" value="C:cytosol"/>
    <property type="evidence" value="ECO:0000318"/>
    <property type="project" value="GO_Central"/>
</dbReference>
<dbReference type="RefSeq" id="NP_984799.1">
    <property type="nucleotide sequence ID" value="NM_210153.1"/>
</dbReference>
<proteinExistence type="predicted"/>
<reference evidence="9 10" key="1">
    <citation type="journal article" date="2004" name="Science">
        <title>The Ashbya gossypii genome as a tool for mapping the ancient Saccharomyces cerevisiae genome.</title>
        <authorList>
            <person name="Dietrich F.S."/>
            <person name="Voegeli S."/>
            <person name="Brachat S."/>
            <person name="Lerch A."/>
            <person name="Gates K."/>
            <person name="Steiner S."/>
            <person name="Mohr C."/>
            <person name="Pohlmann R."/>
            <person name="Luedi P."/>
            <person name="Choi S."/>
            <person name="Wing R.A."/>
            <person name="Flavier A."/>
            <person name="Gaffney T.D."/>
            <person name="Philippsen P."/>
        </authorList>
    </citation>
    <scope>NUCLEOTIDE SEQUENCE [LARGE SCALE GENOMIC DNA]</scope>
    <source>
        <strain evidence="10">ATCC 10895 / CBS 109.51 / FGSC 9923 / NRRL Y-1056</strain>
    </source>
</reference>
<dbReference type="EC" id="5.2.1.8" evidence="2"/>
<evidence type="ECO:0000256" key="5">
    <source>
        <dbReference type="ARBA" id="ARBA00023110"/>
    </source>
</evidence>
<keyword evidence="10" id="KW-1185">Reference proteome</keyword>
<evidence type="ECO:0000256" key="4">
    <source>
        <dbReference type="ARBA" id="ARBA00022803"/>
    </source>
</evidence>
<dbReference type="Gene3D" id="2.40.100.10">
    <property type="entry name" value="Cyclophilin-like"/>
    <property type="match status" value="1"/>
</dbReference>
<protein>
    <recommendedName>
        <fullName evidence="2">peptidylprolyl isomerase</fullName>
        <ecNumber evidence="2">5.2.1.8</ecNumber>
    </recommendedName>
</protein>
<evidence type="ECO:0000256" key="6">
    <source>
        <dbReference type="ARBA" id="ARBA00023235"/>
    </source>
</evidence>
<keyword evidence="5" id="KW-0697">Rotamase</keyword>
<dbReference type="AlphaFoldDB" id="Q757S4"/>
<dbReference type="GO" id="GO:0005737">
    <property type="term" value="C:cytoplasm"/>
    <property type="evidence" value="ECO:0000318"/>
    <property type="project" value="GO_Central"/>
</dbReference>
<dbReference type="InterPro" id="IPR002130">
    <property type="entry name" value="Cyclophilin-type_PPIase_dom"/>
</dbReference>
<evidence type="ECO:0000313" key="9">
    <source>
        <dbReference type="EMBL" id="AAS52623.1"/>
    </source>
</evidence>
<dbReference type="GO" id="GO:0042026">
    <property type="term" value="P:protein refolding"/>
    <property type="evidence" value="ECO:0007669"/>
    <property type="project" value="UniProtKB-ARBA"/>
</dbReference>
<dbReference type="PANTHER" id="PTHR11071:SF561">
    <property type="entry name" value="PEPTIDYL-PROLYL CIS-TRANS ISOMERASE D-RELATED"/>
    <property type="match status" value="1"/>
</dbReference>
<evidence type="ECO:0000256" key="1">
    <source>
        <dbReference type="ARBA" id="ARBA00000971"/>
    </source>
</evidence>
<dbReference type="InterPro" id="IPR011990">
    <property type="entry name" value="TPR-like_helical_dom_sf"/>
</dbReference>
<dbReference type="Pfam" id="PF00160">
    <property type="entry name" value="Pro_isomerase"/>
    <property type="match status" value="1"/>
</dbReference>
<gene>
    <name evidence="9" type="ORF">AGOS_AEL062C</name>
</gene>
<dbReference type="eggNOG" id="KOG0546">
    <property type="taxonomic scope" value="Eukaryota"/>
</dbReference>
<dbReference type="GO" id="GO:0016018">
    <property type="term" value="F:cyclosporin A binding"/>
    <property type="evidence" value="ECO:0000318"/>
    <property type="project" value="GO_Central"/>
</dbReference>
<dbReference type="InterPro" id="IPR029000">
    <property type="entry name" value="Cyclophilin-like_dom_sf"/>
</dbReference>
<keyword evidence="3" id="KW-0677">Repeat</keyword>
<reference evidence="10" key="2">
    <citation type="journal article" date="2013" name="G3 (Bethesda)">
        <title>Genomes of Ashbya fungi isolated from insects reveal four mating-type loci, numerous translocations, lack of transposons, and distinct gene duplications.</title>
        <authorList>
            <person name="Dietrich F.S."/>
            <person name="Voegeli S."/>
            <person name="Kuo S."/>
            <person name="Philippsen P."/>
        </authorList>
    </citation>
    <scope>GENOME REANNOTATION</scope>
    <source>
        <strain evidence="10">ATCC 10895 / CBS 109.51 / FGSC 9923 / NRRL Y-1056</strain>
    </source>
</reference>
<dbReference type="PRINTS" id="PR00153">
    <property type="entry name" value="CSAPPISMRASE"/>
</dbReference>
<dbReference type="FunCoup" id="Q757S4">
    <property type="interactions" value="80"/>
</dbReference>
<dbReference type="GO" id="GO:0006457">
    <property type="term" value="P:protein folding"/>
    <property type="evidence" value="ECO:0000318"/>
    <property type="project" value="GO_Central"/>
</dbReference>
<dbReference type="KEGG" id="ago:AGOS_AEL062C"/>
<feature type="domain" description="PPIase cyclophilin-type" evidence="8">
    <location>
        <begin position="8"/>
        <end position="187"/>
    </location>
</feature>
<dbReference type="InParanoid" id="Q757S4"/>
<keyword evidence="6" id="KW-0413">Isomerase</keyword>
<dbReference type="SUPFAM" id="SSF50891">
    <property type="entry name" value="Cyclophilin-like"/>
    <property type="match status" value="1"/>
</dbReference>
<organism evidence="9 10">
    <name type="scientific">Eremothecium gossypii (strain ATCC 10895 / CBS 109.51 / FGSC 9923 / NRRL Y-1056)</name>
    <name type="common">Yeast</name>
    <name type="synonym">Ashbya gossypii</name>
    <dbReference type="NCBI Taxonomy" id="284811"/>
    <lineage>
        <taxon>Eukaryota</taxon>
        <taxon>Fungi</taxon>
        <taxon>Dikarya</taxon>
        <taxon>Ascomycota</taxon>
        <taxon>Saccharomycotina</taxon>
        <taxon>Saccharomycetes</taxon>
        <taxon>Saccharomycetales</taxon>
        <taxon>Saccharomycetaceae</taxon>
        <taxon>Eremothecium</taxon>
    </lineage>
</organism>
<dbReference type="OrthoDB" id="407558at2759"/>
<evidence type="ECO:0000256" key="7">
    <source>
        <dbReference type="PROSITE-ProRule" id="PRU00339"/>
    </source>
</evidence>
<comment type="catalytic activity">
    <reaction evidence="1">
        <text>[protein]-peptidylproline (omega=180) = [protein]-peptidylproline (omega=0)</text>
        <dbReference type="Rhea" id="RHEA:16237"/>
        <dbReference type="Rhea" id="RHEA-COMP:10747"/>
        <dbReference type="Rhea" id="RHEA-COMP:10748"/>
        <dbReference type="ChEBI" id="CHEBI:83833"/>
        <dbReference type="ChEBI" id="CHEBI:83834"/>
        <dbReference type="EC" id="5.2.1.8"/>
    </reaction>
</comment>
<feature type="repeat" description="TPR" evidence="7">
    <location>
        <begin position="321"/>
        <end position="354"/>
    </location>
</feature>
<dbReference type="OMA" id="QFFITTY"/>
<evidence type="ECO:0000256" key="3">
    <source>
        <dbReference type="ARBA" id="ARBA00022737"/>
    </source>
</evidence>
<dbReference type="SUPFAM" id="SSF48452">
    <property type="entry name" value="TPR-like"/>
    <property type="match status" value="1"/>
</dbReference>
<dbReference type="InterPro" id="IPR020892">
    <property type="entry name" value="Cyclophilin-type_PPIase_CS"/>
</dbReference>
<accession>Q757S4</accession>
<keyword evidence="4 7" id="KW-0802">TPR repeat</keyword>
<dbReference type="SMART" id="SM00028">
    <property type="entry name" value="TPR"/>
    <property type="match status" value="3"/>
</dbReference>
<evidence type="ECO:0000313" key="10">
    <source>
        <dbReference type="Proteomes" id="UP000000591"/>
    </source>
</evidence>
<dbReference type="InterPro" id="IPR019734">
    <property type="entry name" value="TPR_rpt"/>
</dbReference>
<dbReference type="FunFam" id="1.25.40.10:FF:000029">
    <property type="entry name" value="peptidyl-prolyl cis-trans isomerase D"/>
    <property type="match status" value="1"/>
</dbReference>
<dbReference type="PROSITE" id="PS50005">
    <property type="entry name" value="TPR"/>
    <property type="match status" value="1"/>
</dbReference>